<dbReference type="AlphaFoldDB" id="A0A6C0K203"/>
<proteinExistence type="predicted"/>
<evidence type="ECO:0000313" key="1">
    <source>
        <dbReference type="EMBL" id="QHU11126.1"/>
    </source>
</evidence>
<protein>
    <submittedName>
        <fullName evidence="1">Uncharacterized protein</fullName>
    </submittedName>
</protein>
<organism evidence="1">
    <name type="scientific">viral metagenome</name>
    <dbReference type="NCBI Taxonomy" id="1070528"/>
    <lineage>
        <taxon>unclassified sequences</taxon>
        <taxon>metagenomes</taxon>
        <taxon>organismal metagenomes</taxon>
    </lineage>
</organism>
<sequence>MNASDLIRQIHGQATLAGFNRHLLQERMPAAAYDLSNCSGFFDTSSCSFEPNPPTNQVYSTTVTASTTYRPSPLTYPSYEYRALVAEGLQSYGYIPQNESKMTTQPVVIQPNLVYTVPLNSL</sequence>
<reference evidence="1" key="1">
    <citation type="journal article" date="2020" name="Nature">
        <title>Giant virus diversity and host interactions through global metagenomics.</title>
        <authorList>
            <person name="Schulz F."/>
            <person name="Roux S."/>
            <person name="Paez-Espino D."/>
            <person name="Jungbluth S."/>
            <person name="Walsh D.A."/>
            <person name="Denef V.J."/>
            <person name="McMahon K.D."/>
            <person name="Konstantinidis K.T."/>
            <person name="Eloe-Fadrosh E.A."/>
            <person name="Kyrpides N.C."/>
            <person name="Woyke T."/>
        </authorList>
    </citation>
    <scope>NUCLEOTIDE SEQUENCE</scope>
    <source>
        <strain evidence="1">GVMAG-S-1101165-84</strain>
    </source>
</reference>
<dbReference type="EMBL" id="MN740779">
    <property type="protein sequence ID" value="QHU11126.1"/>
    <property type="molecule type" value="Genomic_DNA"/>
</dbReference>
<accession>A0A6C0K203</accession>
<name>A0A6C0K203_9ZZZZ</name>